<evidence type="ECO:0000256" key="5">
    <source>
        <dbReference type="SAM" id="MobiDB-lite"/>
    </source>
</evidence>
<keyword evidence="8" id="KW-1185">Reference proteome</keyword>
<dbReference type="GO" id="GO:0005385">
    <property type="term" value="F:zinc ion transmembrane transporter activity"/>
    <property type="evidence" value="ECO:0007669"/>
    <property type="project" value="TreeGrafter"/>
</dbReference>
<evidence type="ECO:0000256" key="4">
    <source>
        <dbReference type="ARBA" id="ARBA00023136"/>
    </source>
</evidence>
<reference evidence="7 8" key="1">
    <citation type="journal article" date="2018" name="Cell">
        <title>The Chara Genome: Secondary Complexity and Implications for Plant Terrestrialization.</title>
        <authorList>
            <person name="Nishiyama T."/>
            <person name="Sakayama H."/>
            <person name="Vries J.D."/>
            <person name="Buschmann H."/>
            <person name="Saint-Marcoux D."/>
            <person name="Ullrich K.K."/>
            <person name="Haas F.B."/>
            <person name="Vanderstraeten L."/>
            <person name="Becker D."/>
            <person name="Lang D."/>
            <person name="Vosolsobe S."/>
            <person name="Rombauts S."/>
            <person name="Wilhelmsson P.K.I."/>
            <person name="Janitza P."/>
            <person name="Kern R."/>
            <person name="Heyl A."/>
            <person name="Rumpler F."/>
            <person name="Villalobos L.I.A.C."/>
            <person name="Clay J.M."/>
            <person name="Skokan R."/>
            <person name="Toyoda A."/>
            <person name="Suzuki Y."/>
            <person name="Kagoshima H."/>
            <person name="Schijlen E."/>
            <person name="Tajeshwar N."/>
            <person name="Catarino B."/>
            <person name="Hetherington A.J."/>
            <person name="Saltykova A."/>
            <person name="Bonnot C."/>
            <person name="Breuninger H."/>
            <person name="Symeonidi A."/>
            <person name="Radhakrishnan G.V."/>
            <person name="Van Nieuwerburgh F."/>
            <person name="Deforce D."/>
            <person name="Chang C."/>
            <person name="Karol K.G."/>
            <person name="Hedrich R."/>
            <person name="Ulvskov P."/>
            <person name="Glockner G."/>
            <person name="Delwiche C.F."/>
            <person name="Petrasek J."/>
            <person name="Van de Peer Y."/>
            <person name="Friml J."/>
            <person name="Beilby M."/>
            <person name="Dolan L."/>
            <person name="Kohara Y."/>
            <person name="Sugano S."/>
            <person name="Fujiyama A."/>
            <person name="Delaux P.-M."/>
            <person name="Quint M."/>
            <person name="TheiBen G."/>
            <person name="Hagemann M."/>
            <person name="Harholt J."/>
            <person name="Dunand C."/>
            <person name="Zachgo S."/>
            <person name="Langdale J."/>
            <person name="Maumus F."/>
            <person name="Straeten D.V.D."/>
            <person name="Gould S.B."/>
            <person name="Rensing S.A."/>
        </authorList>
    </citation>
    <scope>NUCLEOTIDE SEQUENCE [LARGE SCALE GENOMIC DNA]</scope>
    <source>
        <strain evidence="7 8">S276</strain>
    </source>
</reference>
<evidence type="ECO:0000256" key="2">
    <source>
        <dbReference type="ARBA" id="ARBA00022692"/>
    </source>
</evidence>
<dbReference type="EMBL" id="BFEA01000456">
    <property type="protein sequence ID" value="GBG83919.1"/>
    <property type="molecule type" value="Genomic_DNA"/>
</dbReference>
<keyword evidence="3 6" id="KW-1133">Transmembrane helix</keyword>
<organism evidence="7 8">
    <name type="scientific">Chara braunii</name>
    <name type="common">Braun's stonewort</name>
    <dbReference type="NCBI Taxonomy" id="69332"/>
    <lineage>
        <taxon>Eukaryota</taxon>
        <taxon>Viridiplantae</taxon>
        <taxon>Streptophyta</taxon>
        <taxon>Charophyceae</taxon>
        <taxon>Charales</taxon>
        <taxon>Characeae</taxon>
        <taxon>Chara</taxon>
    </lineage>
</organism>
<feature type="region of interest" description="Disordered" evidence="5">
    <location>
        <begin position="113"/>
        <end position="212"/>
    </location>
</feature>
<dbReference type="Proteomes" id="UP000265515">
    <property type="component" value="Unassembled WGS sequence"/>
</dbReference>
<dbReference type="InterPro" id="IPR003689">
    <property type="entry name" value="ZIP"/>
</dbReference>
<comment type="subcellular location">
    <subcellularLocation>
        <location evidence="1">Membrane</location>
        <topology evidence="1">Multi-pass membrane protein</topology>
    </subcellularLocation>
</comment>
<dbReference type="OrthoDB" id="262547at2759"/>
<evidence type="ECO:0000313" key="7">
    <source>
        <dbReference type="EMBL" id="GBG83919.1"/>
    </source>
</evidence>
<proteinExistence type="predicted"/>
<evidence type="ECO:0000256" key="6">
    <source>
        <dbReference type="SAM" id="Phobius"/>
    </source>
</evidence>
<evidence type="ECO:0000256" key="3">
    <source>
        <dbReference type="ARBA" id="ARBA00022989"/>
    </source>
</evidence>
<feature type="transmembrane region" description="Helical" evidence="6">
    <location>
        <begin position="12"/>
        <end position="32"/>
    </location>
</feature>
<dbReference type="AlphaFoldDB" id="A0A388LNS9"/>
<dbReference type="OMA" id="EMTEIDN"/>
<dbReference type="PANTHER" id="PTHR11040">
    <property type="entry name" value="ZINC/IRON TRANSPORTER"/>
    <property type="match status" value="1"/>
</dbReference>
<dbReference type="Gramene" id="GBG83919">
    <property type="protein sequence ID" value="GBG83919"/>
    <property type="gene ID" value="CBR_g37790"/>
</dbReference>
<dbReference type="STRING" id="69332.A0A388LNS9"/>
<feature type="transmembrane region" description="Helical" evidence="6">
    <location>
        <begin position="316"/>
        <end position="338"/>
    </location>
</feature>
<accession>A0A388LNS9</accession>
<protein>
    <submittedName>
        <fullName evidence="7">Uncharacterized protein</fullName>
    </submittedName>
</protein>
<feature type="transmembrane region" description="Helical" evidence="6">
    <location>
        <begin position="287"/>
        <end position="310"/>
    </location>
</feature>
<keyword evidence="4 6" id="KW-0472">Membrane</keyword>
<gene>
    <name evidence="7" type="ORF">CBR_g37790</name>
</gene>
<sequence>MGVAKGDIGIPFLMTTLAGLATVLGAAGVFFAKLANRTILAVSLGIATGVMLYIAFYDLLALESIESFEKGGLEEKYAKLYATLSFFGGVLLLRLLDGGLHVLGNGMIRGKRPGGVPPLSDAHGRGTSLPSWMRDEDEKTPVVHAAATATASNLSQSTWSARPSAPPSNSPTKALDVENPPAGRLQHVEGSTTRKAGTTIAAPDGNAATPAPIDDRQEAARLFRTGLLTAVVIGVHNFPEGIATFVSSLKDVKLGASMSLAIGLHNIPEGICVSMPVYYATGSKWKAVFWTFLSALAEPLGGLIAYLALADVMTEVAFGILFGSIAGVVVSIVLMELLPAARRYDPEDKYVSICVFVGMAVMALSLVLFDFSGSHS</sequence>
<comment type="caution">
    <text evidence="7">The sequence shown here is derived from an EMBL/GenBank/DDBJ whole genome shotgun (WGS) entry which is preliminary data.</text>
</comment>
<evidence type="ECO:0000256" key="1">
    <source>
        <dbReference type="ARBA" id="ARBA00004141"/>
    </source>
</evidence>
<feature type="transmembrane region" description="Helical" evidence="6">
    <location>
        <begin position="350"/>
        <end position="369"/>
    </location>
</feature>
<feature type="transmembrane region" description="Helical" evidence="6">
    <location>
        <begin position="80"/>
        <end position="103"/>
    </location>
</feature>
<dbReference type="GO" id="GO:0016020">
    <property type="term" value="C:membrane"/>
    <property type="evidence" value="ECO:0007669"/>
    <property type="project" value="UniProtKB-SubCell"/>
</dbReference>
<dbReference type="Pfam" id="PF02535">
    <property type="entry name" value="Zip"/>
    <property type="match status" value="1"/>
</dbReference>
<dbReference type="PANTHER" id="PTHR11040:SF205">
    <property type="entry name" value="ZINC TRANSPORTER ZUPT"/>
    <property type="match status" value="1"/>
</dbReference>
<feature type="transmembrane region" description="Helical" evidence="6">
    <location>
        <begin position="39"/>
        <end position="60"/>
    </location>
</feature>
<evidence type="ECO:0000313" key="8">
    <source>
        <dbReference type="Proteomes" id="UP000265515"/>
    </source>
</evidence>
<keyword evidence="2 6" id="KW-0812">Transmembrane</keyword>
<name>A0A388LNS9_CHABU</name>